<accession>L8JH95</accession>
<comment type="caution">
    <text evidence="6">The sequence shown here is derived from an EMBL/GenBank/DDBJ whole genome shotgun (WGS) entry which is preliminary data.</text>
</comment>
<evidence type="ECO:0000256" key="1">
    <source>
        <dbReference type="ARBA" id="ARBA00009437"/>
    </source>
</evidence>
<dbReference type="GO" id="GO:0006351">
    <property type="term" value="P:DNA-templated transcription"/>
    <property type="evidence" value="ECO:0007669"/>
    <property type="project" value="TreeGrafter"/>
</dbReference>
<evidence type="ECO:0000256" key="3">
    <source>
        <dbReference type="ARBA" id="ARBA00023125"/>
    </source>
</evidence>
<dbReference type="InterPro" id="IPR036390">
    <property type="entry name" value="WH_DNA-bd_sf"/>
</dbReference>
<evidence type="ECO:0000256" key="2">
    <source>
        <dbReference type="ARBA" id="ARBA00023015"/>
    </source>
</evidence>
<dbReference type="PRINTS" id="PR00039">
    <property type="entry name" value="HTHLYSR"/>
</dbReference>
<dbReference type="AlphaFoldDB" id="L8JH95"/>
<dbReference type="PROSITE" id="PS50931">
    <property type="entry name" value="HTH_LYSR"/>
    <property type="match status" value="1"/>
</dbReference>
<proteinExistence type="inferred from homology"/>
<dbReference type="Pfam" id="PF03466">
    <property type="entry name" value="LysR_substrate"/>
    <property type="match status" value="1"/>
</dbReference>
<dbReference type="InterPro" id="IPR011781">
    <property type="entry name" value="DsdC"/>
</dbReference>
<dbReference type="EMBL" id="AMZO01000006">
    <property type="protein sequence ID" value="ELR66787.1"/>
    <property type="molecule type" value="Genomic_DNA"/>
</dbReference>
<dbReference type="InterPro" id="IPR005119">
    <property type="entry name" value="LysR_subst-bd"/>
</dbReference>
<evidence type="ECO:0000313" key="7">
    <source>
        <dbReference type="Proteomes" id="UP000011134"/>
    </source>
</evidence>
<dbReference type="InterPro" id="IPR000847">
    <property type="entry name" value="LysR_HTH_N"/>
</dbReference>
<name>L8JH95_9GAMM</name>
<gene>
    <name evidence="6" type="ORF">C942_04485</name>
</gene>
<dbReference type="SUPFAM" id="SSF53850">
    <property type="entry name" value="Periplasmic binding protein-like II"/>
    <property type="match status" value="1"/>
</dbReference>
<sequence length="313" mass="35675">MLTNNIPLKGSVLLNGWQLSKLHTFEVAGRHLSFLMAAEELSLTPSAVSHRITSLEEELGFKLFERLHRKVKLTSEGDRIYSILQTSFDLLNKEISEINSNDISGSLVIYSRPSIAQQLIIPQLVDFHNKYPSITLDILTGNENINFNNHNIDLAIYFDDKPPNGLHYQYLMSESIFPVCSEEYAKNHNLFNNPSQLGQCTLLHDRQAWGNQLDFNEWKLWSESLSLNHIALNRHIGFDRSDLSIIAAINNAGIAMGRRSLVNKHIKSGELVTPFPELKIDCPHYYYVVTPSNNQNPRVIAFVNWLKEIMSAE</sequence>
<dbReference type="GO" id="GO:0003700">
    <property type="term" value="F:DNA-binding transcription factor activity"/>
    <property type="evidence" value="ECO:0007669"/>
    <property type="project" value="InterPro"/>
</dbReference>
<dbReference type="Pfam" id="PF00126">
    <property type="entry name" value="HTH_1"/>
    <property type="match status" value="1"/>
</dbReference>
<dbReference type="PATRIC" id="fig|1056511.3.peg.1314"/>
<protein>
    <submittedName>
        <fullName evidence="6">D-serine dehydratase transcriptional activator</fullName>
    </submittedName>
</protein>
<dbReference type="PANTHER" id="PTHR30537:SF32">
    <property type="entry name" value="HTH-TYPE TRANSCRIPTIONAL REGULATOR DSDC"/>
    <property type="match status" value="1"/>
</dbReference>
<dbReference type="NCBIfam" id="TIGR02036">
    <property type="entry name" value="dsdC"/>
    <property type="match status" value="1"/>
</dbReference>
<keyword evidence="3" id="KW-0238">DNA-binding</keyword>
<organism evidence="6 7">
    <name type="scientific">Photobacterium marinum</name>
    <dbReference type="NCBI Taxonomy" id="1056511"/>
    <lineage>
        <taxon>Bacteria</taxon>
        <taxon>Pseudomonadati</taxon>
        <taxon>Pseudomonadota</taxon>
        <taxon>Gammaproteobacteria</taxon>
        <taxon>Vibrionales</taxon>
        <taxon>Vibrionaceae</taxon>
        <taxon>Photobacterium</taxon>
    </lineage>
</organism>
<dbReference type="Gene3D" id="3.40.190.10">
    <property type="entry name" value="Periplasmic binding protein-like II"/>
    <property type="match status" value="2"/>
</dbReference>
<evidence type="ECO:0000313" key="6">
    <source>
        <dbReference type="EMBL" id="ELR66787.1"/>
    </source>
</evidence>
<comment type="similarity">
    <text evidence="1">Belongs to the LysR transcriptional regulatory family.</text>
</comment>
<dbReference type="GO" id="GO:0043565">
    <property type="term" value="F:sequence-specific DNA binding"/>
    <property type="evidence" value="ECO:0007669"/>
    <property type="project" value="TreeGrafter"/>
</dbReference>
<dbReference type="Gene3D" id="1.10.10.10">
    <property type="entry name" value="Winged helix-like DNA-binding domain superfamily/Winged helix DNA-binding domain"/>
    <property type="match status" value="1"/>
</dbReference>
<dbReference type="FunFam" id="1.10.10.10:FF:000038">
    <property type="entry name" value="Glycine cleavage system transcriptional activator"/>
    <property type="match status" value="1"/>
</dbReference>
<evidence type="ECO:0000256" key="4">
    <source>
        <dbReference type="ARBA" id="ARBA00023163"/>
    </source>
</evidence>
<feature type="domain" description="HTH lysR-type" evidence="5">
    <location>
        <begin position="17"/>
        <end position="74"/>
    </location>
</feature>
<dbReference type="Proteomes" id="UP000011134">
    <property type="component" value="Unassembled WGS sequence"/>
</dbReference>
<evidence type="ECO:0000259" key="5">
    <source>
        <dbReference type="PROSITE" id="PS50931"/>
    </source>
</evidence>
<keyword evidence="2" id="KW-0805">Transcription regulation</keyword>
<dbReference type="NCBIfam" id="NF007491">
    <property type="entry name" value="PRK10086.1"/>
    <property type="match status" value="1"/>
</dbReference>
<dbReference type="RefSeq" id="WP_007463756.1">
    <property type="nucleotide sequence ID" value="NZ_AMZO01000006.1"/>
</dbReference>
<keyword evidence="4" id="KW-0804">Transcription</keyword>
<dbReference type="SUPFAM" id="SSF46785">
    <property type="entry name" value="Winged helix' DNA-binding domain"/>
    <property type="match status" value="1"/>
</dbReference>
<dbReference type="CDD" id="cd08432">
    <property type="entry name" value="PBP2_GcdR_TrpI_HvrB_AmpR_like"/>
    <property type="match status" value="1"/>
</dbReference>
<dbReference type="InterPro" id="IPR036388">
    <property type="entry name" value="WH-like_DNA-bd_sf"/>
</dbReference>
<dbReference type="InterPro" id="IPR058163">
    <property type="entry name" value="LysR-type_TF_proteobact-type"/>
</dbReference>
<keyword evidence="7" id="KW-1185">Reference proteome</keyword>
<reference evidence="6 7" key="1">
    <citation type="submission" date="2012-12" db="EMBL/GenBank/DDBJ databases">
        <title>Genome Assembly of Photobacterium sp. AK15.</title>
        <authorList>
            <person name="Khatri I."/>
            <person name="Vaidya B."/>
            <person name="Srinivas T.N.R."/>
            <person name="Subramanian S."/>
            <person name="Pinnaka A."/>
        </authorList>
    </citation>
    <scope>NUCLEOTIDE SEQUENCE [LARGE SCALE GENOMIC DNA]</scope>
    <source>
        <strain evidence="6 7">AK15</strain>
    </source>
</reference>
<dbReference type="PANTHER" id="PTHR30537">
    <property type="entry name" value="HTH-TYPE TRANSCRIPTIONAL REGULATOR"/>
    <property type="match status" value="1"/>
</dbReference>
<dbReference type="OrthoDB" id="5526340at2"/>